<evidence type="ECO:0000313" key="1">
    <source>
        <dbReference type="EMBL" id="CAG7819160.1"/>
    </source>
</evidence>
<feature type="non-terminal residue" evidence="1">
    <location>
        <position position="98"/>
    </location>
</feature>
<keyword evidence="2" id="KW-1185">Reference proteome</keyword>
<protein>
    <submittedName>
        <fullName evidence="1">Uncharacterized protein</fullName>
    </submittedName>
</protein>
<comment type="caution">
    <text evidence="1">The sequence shown here is derived from an EMBL/GenBank/DDBJ whole genome shotgun (WGS) entry which is preliminary data.</text>
</comment>
<name>A0A8J2PLB8_9HEXA</name>
<dbReference type="AlphaFoldDB" id="A0A8J2PLB8"/>
<organism evidence="1 2">
    <name type="scientific">Allacma fusca</name>
    <dbReference type="NCBI Taxonomy" id="39272"/>
    <lineage>
        <taxon>Eukaryota</taxon>
        <taxon>Metazoa</taxon>
        <taxon>Ecdysozoa</taxon>
        <taxon>Arthropoda</taxon>
        <taxon>Hexapoda</taxon>
        <taxon>Collembola</taxon>
        <taxon>Symphypleona</taxon>
        <taxon>Sminthuridae</taxon>
        <taxon>Allacma</taxon>
    </lineage>
</organism>
<sequence>MIEDTVDIEELTSEIKTSLDFIKILPSPMLPRKLTEAVTVLSQALTNPNPILHTACENALLDVKITTDDNQIIKKLQSFLANLQKQLTNPGSMFPENF</sequence>
<gene>
    <name evidence="1" type="ORF">AFUS01_LOCUS29623</name>
</gene>
<dbReference type="EMBL" id="CAJVCH010440774">
    <property type="protein sequence ID" value="CAG7819160.1"/>
    <property type="molecule type" value="Genomic_DNA"/>
</dbReference>
<dbReference type="Proteomes" id="UP000708208">
    <property type="component" value="Unassembled WGS sequence"/>
</dbReference>
<reference evidence="1" key="1">
    <citation type="submission" date="2021-06" db="EMBL/GenBank/DDBJ databases">
        <authorList>
            <person name="Hodson N. C."/>
            <person name="Mongue J. A."/>
            <person name="Jaron S. K."/>
        </authorList>
    </citation>
    <scope>NUCLEOTIDE SEQUENCE</scope>
</reference>
<accession>A0A8J2PLB8</accession>
<proteinExistence type="predicted"/>
<evidence type="ECO:0000313" key="2">
    <source>
        <dbReference type="Proteomes" id="UP000708208"/>
    </source>
</evidence>